<dbReference type="Proteomes" id="UP000556843">
    <property type="component" value="Unassembled WGS sequence"/>
</dbReference>
<evidence type="ECO:0000313" key="2">
    <source>
        <dbReference type="Proteomes" id="UP000556843"/>
    </source>
</evidence>
<proteinExistence type="predicted"/>
<name>A0ACC7Y0F2_9ACTN</name>
<keyword evidence="2" id="KW-1185">Reference proteome</keyword>
<evidence type="ECO:0000313" key="1">
    <source>
        <dbReference type="EMBL" id="NUV75333.1"/>
    </source>
</evidence>
<accession>A0ACC7Y0F2</accession>
<sequence>MKKRITLGRGAGIALAVFVGLGVLGAVVGEEEKTPVAGPEAVASPSPEEEVPAVDVSGEAQEEKLPEEQQKALDEAGIQQPEDGELPGMVGENLQFAQDSAQAAGFYVLDDQDASGLGRFRVMDRNWTVCSQEPGPGTDPVDTKVTFYAVKTGESC</sequence>
<organism evidence="1 2">
    <name type="scientific">Streptomyces fungicidicus</name>
    <dbReference type="NCBI Taxonomy" id="68203"/>
    <lineage>
        <taxon>Bacteria</taxon>
        <taxon>Bacillati</taxon>
        <taxon>Actinomycetota</taxon>
        <taxon>Actinomycetes</taxon>
        <taxon>Kitasatosporales</taxon>
        <taxon>Streptomycetaceae</taxon>
        <taxon>Streptomyces</taxon>
    </lineage>
</organism>
<dbReference type="EMBL" id="JAANNW010000011">
    <property type="protein sequence ID" value="NUV75333.1"/>
    <property type="molecule type" value="Genomic_DNA"/>
</dbReference>
<comment type="caution">
    <text evidence="1">The sequence shown here is derived from an EMBL/GenBank/DDBJ whole genome shotgun (WGS) entry which is preliminary data.</text>
</comment>
<reference evidence="1" key="1">
    <citation type="submission" date="2020-03" db="EMBL/GenBank/DDBJ databases">
        <title>Complete genome sequence of sixteen Streptomyces strains facilitates identification of candidate genes involved in plant growth-promotion in grain legumes and cereals.</title>
        <authorList>
            <person name="Gopalakrishnan S."/>
            <person name="Thakur V."/>
            <person name="Saxena R."/>
            <person name="Vadlamudi S."/>
            <person name="Purohit S."/>
            <person name="Kumar V."/>
            <person name="Rathore A."/>
            <person name="Chitikineni A."/>
            <person name="Varshney R.K."/>
        </authorList>
    </citation>
    <scope>NUCLEOTIDE SEQUENCE</scope>
    <source>
        <strain evidence="1">CAI-93</strain>
    </source>
</reference>
<protein>
    <submittedName>
        <fullName evidence="1">Uncharacterized protein</fullName>
    </submittedName>
</protein>
<gene>
    <name evidence="1" type="ORF">G6W56_14375</name>
</gene>